<keyword evidence="5" id="KW-1185">Reference proteome</keyword>
<gene>
    <name evidence="3" type="ORF">CAPTEDRAFT_120706</name>
</gene>
<proteinExistence type="predicted"/>
<accession>R7U622</accession>
<evidence type="ECO:0000313" key="5">
    <source>
        <dbReference type="Proteomes" id="UP000014760"/>
    </source>
</evidence>
<dbReference type="Pfam" id="PF21538">
    <property type="entry name" value="Med15_M"/>
    <property type="match status" value="1"/>
</dbReference>
<feature type="domain" description="ARC105/Med15 mediator subunit C-terminal" evidence="2">
    <location>
        <begin position="172"/>
        <end position="275"/>
    </location>
</feature>
<dbReference type="PANTHER" id="PTHR31804:SF3">
    <property type="entry name" value="MEDIATOR OF RNA POLYMERASE II TRANSCRIPTION SUBUNIT 15"/>
    <property type="match status" value="1"/>
</dbReference>
<reference evidence="3 5" key="2">
    <citation type="journal article" date="2013" name="Nature">
        <title>Insights into bilaterian evolution from three spiralian genomes.</title>
        <authorList>
            <person name="Simakov O."/>
            <person name="Marletaz F."/>
            <person name="Cho S.J."/>
            <person name="Edsinger-Gonzales E."/>
            <person name="Havlak P."/>
            <person name="Hellsten U."/>
            <person name="Kuo D.H."/>
            <person name="Larsson T."/>
            <person name="Lv J."/>
            <person name="Arendt D."/>
            <person name="Savage R."/>
            <person name="Osoegawa K."/>
            <person name="de Jong P."/>
            <person name="Grimwood J."/>
            <person name="Chapman J.A."/>
            <person name="Shapiro H."/>
            <person name="Aerts A."/>
            <person name="Otillar R.P."/>
            <person name="Terry A.Y."/>
            <person name="Boore J.L."/>
            <person name="Grigoriev I.V."/>
            <person name="Lindberg D.R."/>
            <person name="Seaver E.C."/>
            <person name="Weisblat D.A."/>
            <person name="Putnam N.H."/>
            <person name="Rokhsar D.S."/>
        </authorList>
    </citation>
    <scope>NUCLEOTIDE SEQUENCE</scope>
    <source>
        <strain evidence="3 5">I ESC-2004</strain>
    </source>
</reference>
<protein>
    <submittedName>
        <fullName evidence="3 4">Uncharacterized protein</fullName>
    </submittedName>
</protein>
<reference evidence="5" key="1">
    <citation type="submission" date="2012-12" db="EMBL/GenBank/DDBJ databases">
        <authorList>
            <person name="Hellsten U."/>
            <person name="Grimwood J."/>
            <person name="Chapman J.A."/>
            <person name="Shapiro H."/>
            <person name="Aerts A."/>
            <person name="Otillar R.P."/>
            <person name="Terry A.Y."/>
            <person name="Boore J.L."/>
            <person name="Simakov O."/>
            <person name="Marletaz F."/>
            <person name="Cho S.-J."/>
            <person name="Edsinger-Gonzales E."/>
            <person name="Havlak P."/>
            <person name="Kuo D.-H."/>
            <person name="Larsson T."/>
            <person name="Lv J."/>
            <person name="Arendt D."/>
            <person name="Savage R."/>
            <person name="Osoegawa K."/>
            <person name="de Jong P."/>
            <person name="Lindberg D.R."/>
            <person name="Seaver E.C."/>
            <person name="Weisblat D.A."/>
            <person name="Putnam N.H."/>
            <person name="Grigoriev I.V."/>
            <person name="Rokhsar D.S."/>
        </authorList>
    </citation>
    <scope>NUCLEOTIDE SEQUENCE</scope>
    <source>
        <strain evidence="5">I ESC-2004</strain>
    </source>
</reference>
<dbReference type="EnsemblMetazoa" id="CapteT120706">
    <property type="protein sequence ID" value="CapteP120706"/>
    <property type="gene ID" value="CapteG120706"/>
</dbReference>
<dbReference type="HOGENOM" id="CLU_064639_1_0_1"/>
<evidence type="ECO:0000313" key="4">
    <source>
        <dbReference type="EnsemblMetazoa" id="CapteP120706"/>
    </source>
</evidence>
<sequence>VNPGSMNHAPSPAAGGATDDTAYMEKWKQLQKYIEPLKRMINRIVKDEDRKIDLNKMTNLLNILSDSSQRLPMQTLLKCEQALERLDLQSKTGGGVPSVPTPVTAVSKAPEAHICQPLYEAVAAQINNPLLNHTLQRTFGPAMQVLNGGIDYTPPAPKRLRTASPPKDENDIPDMIQGEIARLDGRFRVEWDPLHKRGSKTLRFLCKIDDNHLPSVPALCFTVPEQYPRVSPLCHTLFFSADGTAFLKRVKKLLRSQLESMSSTHSISSLLDAWVSLLFSSVGPFANCASSFPGNEHKKGECCD</sequence>
<name>R7U622_CAPTE</name>
<dbReference type="EMBL" id="KB304646">
    <property type="protein sequence ID" value="ELU01815.1"/>
    <property type="molecule type" value="Genomic_DNA"/>
</dbReference>
<reference evidence="4" key="3">
    <citation type="submission" date="2015-06" db="UniProtKB">
        <authorList>
            <consortium name="EnsemblMetazoa"/>
        </authorList>
    </citation>
    <scope>IDENTIFICATION</scope>
</reference>
<dbReference type="PANTHER" id="PTHR31804">
    <property type="entry name" value="MEDIATOR OF RNA POLYMERASE II TRANSCRIPTION SUBUNIT 15"/>
    <property type="match status" value="1"/>
</dbReference>
<dbReference type="OrthoDB" id="10055322at2759"/>
<organism evidence="3">
    <name type="scientific">Capitella teleta</name>
    <name type="common">Polychaete worm</name>
    <dbReference type="NCBI Taxonomy" id="283909"/>
    <lineage>
        <taxon>Eukaryota</taxon>
        <taxon>Metazoa</taxon>
        <taxon>Spiralia</taxon>
        <taxon>Lophotrochozoa</taxon>
        <taxon>Annelida</taxon>
        <taxon>Polychaeta</taxon>
        <taxon>Sedentaria</taxon>
        <taxon>Scolecida</taxon>
        <taxon>Capitellidae</taxon>
        <taxon>Capitella</taxon>
    </lineage>
</organism>
<feature type="domain" description="ARC105/Med15 mediator subunit central" evidence="1">
    <location>
        <begin position="19"/>
        <end position="143"/>
    </location>
</feature>
<dbReference type="Proteomes" id="UP000014760">
    <property type="component" value="Unassembled WGS sequence"/>
</dbReference>
<dbReference type="InterPro" id="IPR048386">
    <property type="entry name" value="Med15_C"/>
</dbReference>
<dbReference type="OMA" id="AYRLMIL"/>
<dbReference type="AlphaFoldDB" id="R7U622"/>
<dbReference type="STRING" id="283909.R7U622"/>
<evidence type="ECO:0000259" key="1">
    <source>
        <dbReference type="Pfam" id="PF21538"/>
    </source>
</evidence>
<evidence type="ECO:0000313" key="3">
    <source>
        <dbReference type="EMBL" id="ELU01815.1"/>
    </source>
</evidence>
<dbReference type="InterPro" id="IPR048385">
    <property type="entry name" value="Med15_central"/>
</dbReference>
<feature type="non-terminal residue" evidence="3">
    <location>
        <position position="1"/>
    </location>
</feature>
<evidence type="ECO:0000259" key="2">
    <source>
        <dbReference type="Pfam" id="PF21539"/>
    </source>
</evidence>
<dbReference type="EMBL" id="AMQN01009121">
    <property type="status" value="NOT_ANNOTATED_CDS"/>
    <property type="molecule type" value="Genomic_DNA"/>
</dbReference>
<dbReference type="Pfam" id="PF21539">
    <property type="entry name" value="Med15_C"/>
    <property type="match status" value="1"/>
</dbReference>